<dbReference type="EMBL" id="CAAALY010114364">
    <property type="protein sequence ID" value="VEL30669.1"/>
    <property type="molecule type" value="Genomic_DNA"/>
</dbReference>
<sequence length="248" mass="27848">NSNCNKSGRLYQRSQSCAIPSSFAKQGNETNLLPDRPRERLIYPPDSSQYGPPNIRKFALDFHSEVDEVAGATYGTGGALLETIRRVVRNFRGLRYLRLMDLFLDPSDARRLTIDLAEVAGLSLESLSLVHLCKVSLPRQRRLVTDHGSNLQSNLLGHRTSSSITYPEAKVSRDWYLSDVRWLEARPNLLHGNPLADIAFLFPNLTSIELAPTQLTQGMLLRLLYNTALVNLALTRVSTGFYFLLCTL</sequence>
<comment type="caution">
    <text evidence="1">The sequence shown here is derived from an EMBL/GenBank/DDBJ whole genome shotgun (WGS) entry which is preliminary data.</text>
</comment>
<gene>
    <name evidence="1" type="ORF">PXEA_LOCUS24109</name>
</gene>
<dbReference type="AlphaFoldDB" id="A0A448X893"/>
<reference evidence="1" key="1">
    <citation type="submission" date="2018-11" db="EMBL/GenBank/DDBJ databases">
        <authorList>
            <consortium name="Pathogen Informatics"/>
        </authorList>
    </citation>
    <scope>NUCLEOTIDE SEQUENCE</scope>
</reference>
<dbReference type="OrthoDB" id="9974792at2759"/>
<keyword evidence="2" id="KW-1185">Reference proteome</keyword>
<dbReference type="Proteomes" id="UP000784294">
    <property type="component" value="Unassembled WGS sequence"/>
</dbReference>
<accession>A0A448X893</accession>
<evidence type="ECO:0000313" key="1">
    <source>
        <dbReference type="EMBL" id="VEL30669.1"/>
    </source>
</evidence>
<proteinExistence type="predicted"/>
<evidence type="ECO:0000313" key="2">
    <source>
        <dbReference type="Proteomes" id="UP000784294"/>
    </source>
</evidence>
<name>A0A448X893_9PLAT</name>
<protein>
    <submittedName>
        <fullName evidence="1">Uncharacterized protein</fullName>
    </submittedName>
</protein>
<organism evidence="1 2">
    <name type="scientific">Protopolystoma xenopodis</name>
    <dbReference type="NCBI Taxonomy" id="117903"/>
    <lineage>
        <taxon>Eukaryota</taxon>
        <taxon>Metazoa</taxon>
        <taxon>Spiralia</taxon>
        <taxon>Lophotrochozoa</taxon>
        <taxon>Platyhelminthes</taxon>
        <taxon>Monogenea</taxon>
        <taxon>Polyopisthocotylea</taxon>
        <taxon>Polystomatidea</taxon>
        <taxon>Polystomatidae</taxon>
        <taxon>Protopolystoma</taxon>
    </lineage>
</organism>
<feature type="non-terminal residue" evidence="1">
    <location>
        <position position="248"/>
    </location>
</feature>